<comment type="caution">
    <text evidence="2">The sequence shown here is derived from an EMBL/GenBank/DDBJ whole genome shotgun (WGS) entry which is preliminary data.</text>
</comment>
<evidence type="ECO:0000313" key="3">
    <source>
        <dbReference type="Proteomes" id="UP001215598"/>
    </source>
</evidence>
<protein>
    <submittedName>
        <fullName evidence="2">Uncharacterized protein</fullName>
    </submittedName>
</protein>
<dbReference type="EMBL" id="JARKIB010000326">
    <property type="protein sequence ID" value="KAJ7714370.1"/>
    <property type="molecule type" value="Genomic_DNA"/>
</dbReference>
<feature type="compositionally biased region" description="Basic and acidic residues" evidence="1">
    <location>
        <begin position="25"/>
        <end position="45"/>
    </location>
</feature>
<name>A0AAD7H7J2_9AGAR</name>
<keyword evidence="3" id="KW-1185">Reference proteome</keyword>
<evidence type="ECO:0000256" key="1">
    <source>
        <dbReference type="SAM" id="MobiDB-lite"/>
    </source>
</evidence>
<feature type="region of interest" description="Disordered" evidence="1">
    <location>
        <begin position="1"/>
        <end position="137"/>
    </location>
</feature>
<dbReference type="Proteomes" id="UP001215598">
    <property type="component" value="Unassembled WGS sequence"/>
</dbReference>
<sequence>MNNSSALDDFATGVKPTVIHPYQPAKDRWKARFDRFEEQQKKQEPPRAANESASAYLRRLGFGHGGAKSGTKRPLAALEHSSEPVPDFSRRSTKATSTSKRLKAPQAPGESALDYLDRLRYGPRTDKPTTGRKSTPAIAPTTIIPAALTGISSPALPSHKHTSPDAKFPVRESDKEYTVFQREDDWSEASDEDDYDPAGGLPYYPRWNISRRRADAIIAHATRLSDDQLKSIKVAVVAQIVQVGAVKKALEKAEIGPAPVRFQYVQFNDDIFLKKDSGDGSLVYVGSAETVIRPARPAESENEAKSPYLRLTIMPRGLQRASWATAEQHKYLESHWPAFQPGEKQLFWKTVEWGWFERWPVGLGLEFDDSLLAHAEMRKKIRNWFYNRWQRQPHA</sequence>
<feature type="compositionally biased region" description="Basic and acidic residues" evidence="1">
    <location>
        <begin position="115"/>
        <end position="129"/>
    </location>
</feature>
<gene>
    <name evidence="2" type="ORF">B0H16DRAFT_1808027</name>
</gene>
<proteinExistence type="predicted"/>
<evidence type="ECO:0000313" key="2">
    <source>
        <dbReference type="EMBL" id="KAJ7714370.1"/>
    </source>
</evidence>
<accession>A0AAD7H7J2</accession>
<reference evidence="2" key="1">
    <citation type="submission" date="2023-03" db="EMBL/GenBank/DDBJ databases">
        <title>Massive genome expansion in bonnet fungi (Mycena s.s.) driven by repeated elements and novel gene families across ecological guilds.</title>
        <authorList>
            <consortium name="Lawrence Berkeley National Laboratory"/>
            <person name="Harder C.B."/>
            <person name="Miyauchi S."/>
            <person name="Viragh M."/>
            <person name="Kuo A."/>
            <person name="Thoen E."/>
            <person name="Andreopoulos B."/>
            <person name="Lu D."/>
            <person name="Skrede I."/>
            <person name="Drula E."/>
            <person name="Henrissat B."/>
            <person name="Morin E."/>
            <person name="Kohler A."/>
            <person name="Barry K."/>
            <person name="LaButti K."/>
            <person name="Morin E."/>
            <person name="Salamov A."/>
            <person name="Lipzen A."/>
            <person name="Mereny Z."/>
            <person name="Hegedus B."/>
            <person name="Baldrian P."/>
            <person name="Stursova M."/>
            <person name="Weitz H."/>
            <person name="Taylor A."/>
            <person name="Grigoriev I.V."/>
            <person name="Nagy L.G."/>
            <person name="Martin F."/>
            <person name="Kauserud H."/>
        </authorList>
    </citation>
    <scope>NUCLEOTIDE SEQUENCE</scope>
    <source>
        <strain evidence="2">CBHHK182m</strain>
    </source>
</reference>
<dbReference type="AlphaFoldDB" id="A0AAD7H7J2"/>
<organism evidence="2 3">
    <name type="scientific">Mycena metata</name>
    <dbReference type="NCBI Taxonomy" id="1033252"/>
    <lineage>
        <taxon>Eukaryota</taxon>
        <taxon>Fungi</taxon>
        <taxon>Dikarya</taxon>
        <taxon>Basidiomycota</taxon>
        <taxon>Agaricomycotina</taxon>
        <taxon>Agaricomycetes</taxon>
        <taxon>Agaricomycetidae</taxon>
        <taxon>Agaricales</taxon>
        <taxon>Marasmiineae</taxon>
        <taxon>Mycenaceae</taxon>
        <taxon>Mycena</taxon>
    </lineage>
</organism>